<feature type="transmembrane region" description="Helical" evidence="6">
    <location>
        <begin position="411"/>
        <end position="434"/>
    </location>
</feature>
<dbReference type="PANTHER" id="PTHR30572:SF18">
    <property type="entry name" value="ABC-TYPE MACROLIDE FAMILY EXPORT SYSTEM PERMEASE COMPONENT 2"/>
    <property type="match status" value="1"/>
</dbReference>
<feature type="transmembrane region" description="Helical" evidence="6">
    <location>
        <begin position="661"/>
        <end position="684"/>
    </location>
</feature>
<feature type="transmembrane region" description="Helical" evidence="6">
    <location>
        <begin position="747"/>
        <end position="767"/>
    </location>
</feature>
<feature type="domain" description="MacB-like periplasmic core" evidence="8">
    <location>
        <begin position="2"/>
        <end position="226"/>
    </location>
</feature>
<reference evidence="10" key="1">
    <citation type="journal article" date="2019" name="Int. J. Syst. Evol. Microbiol.">
        <title>The Global Catalogue of Microorganisms (GCM) 10K type strain sequencing project: providing services to taxonomists for standard genome sequencing and annotation.</title>
        <authorList>
            <consortium name="The Broad Institute Genomics Platform"/>
            <consortium name="The Broad Institute Genome Sequencing Center for Infectious Disease"/>
            <person name="Wu L."/>
            <person name="Ma J."/>
        </authorList>
    </citation>
    <scope>NUCLEOTIDE SEQUENCE [LARGE SCALE GENOMIC DNA]</scope>
    <source>
        <strain evidence="10">JCM 18200</strain>
    </source>
</reference>
<feature type="domain" description="ABC3 transporter permease C-terminal" evidence="7">
    <location>
        <begin position="275"/>
        <end position="392"/>
    </location>
</feature>
<keyword evidence="4 6" id="KW-1133">Transmembrane helix</keyword>
<comment type="subcellular location">
    <subcellularLocation>
        <location evidence="1">Cell membrane</location>
        <topology evidence="1">Multi-pass membrane protein</topology>
    </subcellularLocation>
</comment>
<dbReference type="EMBL" id="BAABIQ010000043">
    <property type="protein sequence ID" value="GAA4803422.1"/>
    <property type="molecule type" value="Genomic_DNA"/>
</dbReference>
<gene>
    <name evidence="9" type="ORF">GCM10023231_35540</name>
</gene>
<dbReference type="InterPro" id="IPR003838">
    <property type="entry name" value="ABC3_permease_C"/>
</dbReference>
<evidence type="ECO:0000256" key="2">
    <source>
        <dbReference type="ARBA" id="ARBA00022475"/>
    </source>
</evidence>
<keyword evidence="5 6" id="KW-0472">Membrane</keyword>
<evidence type="ECO:0000313" key="10">
    <source>
        <dbReference type="Proteomes" id="UP001501411"/>
    </source>
</evidence>
<evidence type="ECO:0000259" key="8">
    <source>
        <dbReference type="Pfam" id="PF12704"/>
    </source>
</evidence>
<dbReference type="Pfam" id="PF12704">
    <property type="entry name" value="MacB_PCD"/>
    <property type="match status" value="1"/>
</dbReference>
<evidence type="ECO:0000256" key="5">
    <source>
        <dbReference type="ARBA" id="ARBA00023136"/>
    </source>
</evidence>
<evidence type="ECO:0000256" key="1">
    <source>
        <dbReference type="ARBA" id="ARBA00004651"/>
    </source>
</evidence>
<protein>
    <submittedName>
        <fullName evidence="9">ABC transporter permease</fullName>
    </submittedName>
</protein>
<dbReference type="InterPro" id="IPR050250">
    <property type="entry name" value="Macrolide_Exporter_MacB"/>
</dbReference>
<comment type="caution">
    <text evidence="9">The sequence shown here is derived from an EMBL/GenBank/DDBJ whole genome shotgun (WGS) entry which is preliminary data.</text>
</comment>
<dbReference type="InterPro" id="IPR025857">
    <property type="entry name" value="MacB_PCD"/>
</dbReference>
<feature type="domain" description="ABC3 transporter permease C-terminal" evidence="7">
    <location>
        <begin position="667"/>
        <end position="777"/>
    </location>
</feature>
<proteinExistence type="predicted"/>
<keyword evidence="10" id="KW-1185">Reference proteome</keyword>
<feature type="transmembrane region" description="Helical" evidence="6">
    <location>
        <begin position="365"/>
        <end position="390"/>
    </location>
</feature>
<keyword evidence="3 6" id="KW-0812">Transmembrane</keyword>
<evidence type="ECO:0000256" key="6">
    <source>
        <dbReference type="SAM" id="Phobius"/>
    </source>
</evidence>
<evidence type="ECO:0000256" key="4">
    <source>
        <dbReference type="ARBA" id="ARBA00022989"/>
    </source>
</evidence>
<feature type="transmembrane region" description="Helical" evidence="6">
    <location>
        <begin position="270"/>
        <end position="289"/>
    </location>
</feature>
<keyword evidence="2" id="KW-1003">Cell membrane</keyword>
<dbReference type="Pfam" id="PF02687">
    <property type="entry name" value="FtsX"/>
    <property type="match status" value="2"/>
</dbReference>
<organism evidence="9 10">
    <name type="scientific">Olivibacter ginsenosidimutans</name>
    <dbReference type="NCBI Taxonomy" id="1176537"/>
    <lineage>
        <taxon>Bacteria</taxon>
        <taxon>Pseudomonadati</taxon>
        <taxon>Bacteroidota</taxon>
        <taxon>Sphingobacteriia</taxon>
        <taxon>Sphingobacteriales</taxon>
        <taxon>Sphingobacteriaceae</taxon>
        <taxon>Olivibacter</taxon>
    </lineage>
</organism>
<dbReference type="Proteomes" id="UP001501411">
    <property type="component" value="Unassembled WGS sequence"/>
</dbReference>
<evidence type="ECO:0000313" key="9">
    <source>
        <dbReference type="EMBL" id="GAA4803422.1"/>
    </source>
</evidence>
<feature type="transmembrane region" description="Helical" evidence="6">
    <location>
        <begin position="316"/>
        <end position="345"/>
    </location>
</feature>
<name>A0ABP9C120_9SPHI</name>
<dbReference type="PANTHER" id="PTHR30572">
    <property type="entry name" value="MEMBRANE COMPONENT OF TRANSPORTER-RELATED"/>
    <property type="match status" value="1"/>
</dbReference>
<feature type="transmembrane region" description="Helical" evidence="6">
    <location>
        <begin position="705"/>
        <end position="727"/>
    </location>
</feature>
<sequence length="784" mass="86963">MGLAVGISAALVITMLVSYEFGFDRFQAHPERIFRVVTDIQMGSVQGHNATVPGALSQAAQELTGIDRIVPMLRMDMGTMSVQIDQANGAIKTLSADQVIFTDANYFQLIPYKWLFGGNISQVLKNPFQVVLSQRSAEKYFPRQPLSSVVGQHITYNGLMLTVSGVVADLTDPSDLEAKEFISLQTLNKLGAADQATLNSWDDWSLSLYLQLAPGTAPQQIEHLLNNIFTEHQSSNDPRKISLHLQPLHEVHFDSRYETPGIHIADKSSLYALLAIASFLLLLGSLNYINLTTAQASKRAKEVGIRKTNGSSRQQLIIQFLGETFIVTLLATIFSLLLCPFLLKLFSSFLPPGLTLDFLWKGQTIGYLSLLVISVTFFAGCYPAIVLSGFNPVHALKDQSRLLLGQSRQLVLRKGLTIAQFTIAQFFIILTLIISKQVYYVLHTNMGFQQEAIISFSIPNKSHRAALKQSIRALPGVAKVSTGFVAPAYIGAAFSDIIFNNGKEALKFTPQVRTGDEDYFDVYQLQLIAGRKASASDSVRELMINKAFMHELGYKNPTDVLGKLVHYGRDKSLVPIVGIMQDFHTQNLHAPISPLIFGVEPGQTFHVRLAEQTNAAEDWQQTISAIRKSFKKIYPEASFDYTFVNQQIAKFYEKERATTQLLNWATGLSIFISCLGLLGLVIFTTNSRTKELGIRKILGASISNLVLLLSKDFIRLIIIAFSIAAPIGWWAGHEWLKDFAYKTSINWWLFLIGIIGMVGVALAVLAIQTFKAARANPVDSLRDE</sequence>
<accession>A0ABP9C120</accession>
<evidence type="ECO:0000259" key="7">
    <source>
        <dbReference type="Pfam" id="PF02687"/>
    </source>
</evidence>
<evidence type="ECO:0000256" key="3">
    <source>
        <dbReference type="ARBA" id="ARBA00022692"/>
    </source>
</evidence>